<organism evidence="3 4">
    <name type="scientific">Aspergillus homomorphus (strain CBS 101889)</name>
    <dbReference type="NCBI Taxonomy" id="1450537"/>
    <lineage>
        <taxon>Eukaryota</taxon>
        <taxon>Fungi</taxon>
        <taxon>Dikarya</taxon>
        <taxon>Ascomycota</taxon>
        <taxon>Pezizomycotina</taxon>
        <taxon>Eurotiomycetes</taxon>
        <taxon>Eurotiomycetidae</taxon>
        <taxon>Eurotiales</taxon>
        <taxon>Aspergillaceae</taxon>
        <taxon>Aspergillus</taxon>
        <taxon>Aspergillus subgen. Circumdati</taxon>
    </lineage>
</organism>
<feature type="region of interest" description="Disordered" evidence="1">
    <location>
        <begin position="398"/>
        <end position="426"/>
    </location>
</feature>
<feature type="compositionally biased region" description="Polar residues" evidence="1">
    <location>
        <begin position="49"/>
        <end position="59"/>
    </location>
</feature>
<evidence type="ECO:0000313" key="4">
    <source>
        <dbReference type="Proteomes" id="UP000248961"/>
    </source>
</evidence>
<dbReference type="Proteomes" id="UP000248961">
    <property type="component" value="Unassembled WGS sequence"/>
</dbReference>
<dbReference type="STRING" id="1450537.A0A395HTQ7"/>
<dbReference type="Pfam" id="PF19189">
    <property type="entry name" value="Mtf2"/>
    <property type="match status" value="1"/>
</dbReference>
<evidence type="ECO:0000313" key="3">
    <source>
        <dbReference type="EMBL" id="RAL09594.1"/>
    </source>
</evidence>
<dbReference type="AlphaFoldDB" id="A0A395HTQ7"/>
<feature type="compositionally biased region" description="Basic and acidic residues" evidence="1">
    <location>
        <begin position="409"/>
        <end position="426"/>
    </location>
</feature>
<proteinExistence type="predicted"/>
<feature type="compositionally biased region" description="Acidic residues" evidence="1">
    <location>
        <begin position="186"/>
        <end position="195"/>
    </location>
</feature>
<dbReference type="VEuPathDB" id="FungiDB:BO97DRAFT_445297"/>
<feature type="compositionally biased region" description="Low complexity" evidence="1">
    <location>
        <begin position="166"/>
        <end position="185"/>
    </location>
</feature>
<feature type="region of interest" description="Disordered" evidence="1">
    <location>
        <begin position="47"/>
        <end position="124"/>
    </location>
</feature>
<keyword evidence="4" id="KW-1185">Reference proteome</keyword>
<feature type="compositionally biased region" description="Basic residues" evidence="1">
    <location>
        <begin position="92"/>
        <end position="101"/>
    </location>
</feature>
<evidence type="ECO:0000259" key="2">
    <source>
        <dbReference type="Pfam" id="PF19189"/>
    </source>
</evidence>
<feature type="domain" description="Mtf2-like C-terminal" evidence="2">
    <location>
        <begin position="434"/>
        <end position="608"/>
    </location>
</feature>
<protein>
    <recommendedName>
        <fullName evidence="2">Mtf2-like C-terminal domain-containing protein</fullName>
    </recommendedName>
</protein>
<feature type="compositionally biased region" description="Basic and acidic residues" evidence="1">
    <location>
        <begin position="69"/>
        <end position="81"/>
    </location>
</feature>
<dbReference type="InterPro" id="IPR043837">
    <property type="entry name" value="Mtf2-like_C"/>
</dbReference>
<dbReference type="RefSeq" id="XP_025548748.1">
    <property type="nucleotide sequence ID" value="XM_025698533.1"/>
</dbReference>
<gene>
    <name evidence="3" type="ORF">BO97DRAFT_445297</name>
</gene>
<dbReference type="GO" id="GO:0005739">
    <property type="term" value="C:mitochondrion"/>
    <property type="evidence" value="ECO:0007669"/>
    <property type="project" value="InterPro"/>
</dbReference>
<dbReference type="EMBL" id="KZ824302">
    <property type="protein sequence ID" value="RAL09594.1"/>
    <property type="molecule type" value="Genomic_DNA"/>
</dbReference>
<evidence type="ECO:0000256" key="1">
    <source>
        <dbReference type="SAM" id="MobiDB-lite"/>
    </source>
</evidence>
<dbReference type="GeneID" id="37202822"/>
<dbReference type="InterPro" id="IPR040009">
    <property type="entry name" value="Mtf2/C5D6.12-like"/>
</dbReference>
<name>A0A395HTQ7_ASPHC</name>
<accession>A0A395HTQ7</accession>
<dbReference type="PANTHER" id="PTHR39468:SF1">
    <property type="entry name" value="MTF2-LIKE C-TERMINAL DOMAIN-CONTAINING PROTEIN"/>
    <property type="match status" value="1"/>
</dbReference>
<dbReference type="OrthoDB" id="2444174at2759"/>
<dbReference type="PANTHER" id="PTHR39468">
    <property type="entry name" value="CHROMOSOME 7, WHOLE GENOME SHOTGUN SEQUENCE"/>
    <property type="match status" value="1"/>
</dbReference>
<sequence>MMSARSSRAWLVLARATRNTYAPFLYQTRTLAAVPVLRYQHRQLERQQIRSLTTEPQRQPQKEEDDETDFLKDDDFNKQTKDTSSSSEARSGRRSFLKRRAASVTVTPALPSNSSKTTTPLRPLTMMTSSEKQAFGELLEALGAGVEKKPAALPTLSAWPPPPTSPEISIPDSDPSPSFSSSLESLDPDEAELESGDVSSKGPTQAELDEMSQISAIFDTVLQDLRARKVRQQRQEQRKQEEKGKSSLVTTYSTSYYAGGEDQATSRTNASLTEFIEARMNTGDFLDSQLTDWLARQLVSTERAIEAVITRESNVIQAALLDAVKRRKGDIKLWDVCRTKVFPLVGILERSVGMETEYADVAKAKADAEAAVAAAATESWDMVPVTEDLADVNVELKDAEDSVEEEQGVEERKIEEKKEGEEKKKEAVEEAAVEEAAVEEAAVKKEEWLDDAQYEAPYELSVPEGVPLTSVVTRLYPQMLLVAFRLLNLHHPASPLIGQFRATIRSMGPTSTLLGGSTELYNELMYFYWRGCQDVPAVVALVQEMDIIGVEPDQRTLRLLYSISAQRRRDVEAHWHRNIQSVPKPEDPSKRARVGRETWWDLAPNRKAYFALFGEDGWIDKIKVRVEELRRNQQVALTKSRRQKKEAA</sequence>
<feature type="region of interest" description="Disordered" evidence="1">
    <location>
        <begin position="153"/>
        <end position="206"/>
    </location>
</feature>
<reference evidence="3 4" key="1">
    <citation type="submission" date="2018-02" db="EMBL/GenBank/DDBJ databases">
        <title>The genomes of Aspergillus section Nigri reveals drivers in fungal speciation.</title>
        <authorList>
            <consortium name="DOE Joint Genome Institute"/>
            <person name="Vesth T.C."/>
            <person name="Nybo J."/>
            <person name="Theobald S."/>
            <person name="Brandl J."/>
            <person name="Frisvad J.C."/>
            <person name="Nielsen K.F."/>
            <person name="Lyhne E.K."/>
            <person name="Kogle M.E."/>
            <person name="Kuo A."/>
            <person name="Riley R."/>
            <person name="Clum A."/>
            <person name="Nolan M."/>
            <person name="Lipzen A."/>
            <person name="Salamov A."/>
            <person name="Henrissat B."/>
            <person name="Wiebenga A."/>
            <person name="De vries R.P."/>
            <person name="Grigoriev I.V."/>
            <person name="Mortensen U.H."/>
            <person name="Andersen M.R."/>
            <person name="Baker S.E."/>
        </authorList>
    </citation>
    <scope>NUCLEOTIDE SEQUENCE [LARGE SCALE GENOMIC DNA]</scope>
    <source>
        <strain evidence="3 4">CBS 101889</strain>
    </source>
</reference>
<feature type="compositionally biased region" description="Polar residues" evidence="1">
    <location>
        <begin position="104"/>
        <end position="116"/>
    </location>
</feature>